<dbReference type="Gene3D" id="3.20.20.70">
    <property type="entry name" value="Aldolase class I"/>
    <property type="match status" value="1"/>
</dbReference>
<dbReference type="PANTHER" id="PTHR43819">
    <property type="entry name" value="ARCHAEAL-TYPE GLUTAMATE SYNTHASE [NADPH]"/>
    <property type="match status" value="1"/>
</dbReference>
<reference evidence="6" key="1">
    <citation type="journal article" date="2010" name="Stand. Genomic Sci.">
        <title>Complete genome sequence of Sulfurimonas autotrophica type strain (OK10).</title>
        <authorList>
            <person name="Sikorski J."/>
            <person name="Munk C."/>
            <person name="Lapidus A."/>
            <person name="Djao O."/>
            <person name="Lucas S."/>
            <person name="Glavina Del Rio T."/>
            <person name="Nolan M."/>
            <person name="Tice H."/>
            <person name="Han C."/>
            <person name="Cheng J."/>
            <person name="Tapia R."/>
            <person name="Goodwin L."/>
            <person name="Pitluck S."/>
            <person name="Liolios K."/>
            <person name="Ivanova N."/>
            <person name="Mavromatis K."/>
            <person name="Mikhailova N."/>
            <person name="Pati A."/>
            <person name="Sims D."/>
            <person name="Meincke L."/>
            <person name="Brettin T."/>
            <person name="Detter J."/>
            <person name="Chen A."/>
            <person name="Palaniappan K."/>
            <person name="Land M."/>
            <person name="Hauser L."/>
            <person name="Chang Y."/>
            <person name="Jeffries C."/>
            <person name="Rohde M."/>
            <person name="Lang E."/>
            <person name="Spring S."/>
            <person name="Goker M."/>
            <person name="Woyke T."/>
            <person name="Bristow J."/>
            <person name="Eisen J."/>
            <person name="Markowitz V."/>
            <person name="Hugenholtz P."/>
            <person name="Kyrpides N."/>
            <person name="Klenk H."/>
        </authorList>
    </citation>
    <scope>NUCLEOTIDE SEQUENCE [LARGE SCALE GENOMIC DNA]</scope>
    <source>
        <strain evidence="6">ATCC BAA-671 / DSM 16294 / JCM 11897 / OK10</strain>
    </source>
</reference>
<dbReference type="HOGENOM" id="CLU_026563_0_1_7"/>
<keyword evidence="6" id="KW-1185">Reference proteome</keyword>
<dbReference type="SUPFAM" id="SSF51395">
    <property type="entry name" value="FMN-linked oxidoreductases"/>
    <property type="match status" value="1"/>
</dbReference>
<dbReference type="KEGG" id="sua:Saut_2069"/>
<feature type="transmembrane region" description="Helical" evidence="3">
    <location>
        <begin position="14"/>
        <end position="40"/>
    </location>
</feature>
<dbReference type="InterPro" id="IPR002932">
    <property type="entry name" value="Glu_synthdom"/>
</dbReference>
<dbReference type="Proteomes" id="UP000007803">
    <property type="component" value="Chromosome"/>
</dbReference>
<keyword evidence="3" id="KW-1133">Transmembrane helix</keyword>
<keyword evidence="3" id="KW-0472">Membrane</keyword>
<dbReference type="InterPro" id="IPR024188">
    <property type="entry name" value="GltB"/>
</dbReference>
<dbReference type="Pfam" id="PF01645">
    <property type="entry name" value="Glu_synthase"/>
    <property type="match status" value="1"/>
</dbReference>
<dbReference type="STRING" id="563040.Saut_2069"/>
<dbReference type="EMBL" id="CP002205">
    <property type="protein sequence ID" value="ADN10111.1"/>
    <property type="molecule type" value="Genomic_DNA"/>
</dbReference>
<organism evidence="5 6">
    <name type="scientific">Sulfurimonas autotrophica (strain ATCC BAA-671 / DSM 16294 / JCM 11897 / OK10)</name>
    <dbReference type="NCBI Taxonomy" id="563040"/>
    <lineage>
        <taxon>Bacteria</taxon>
        <taxon>Pseudomonadati</taxon>
        <taxon>Campylobacterota</taxon>
        <taxon>Epsilonproteobacteria</taxon>
        <taxon>Campylobacterales</taxon>
        <taxon>Sulfurimonadaceae</taxon>
        <taxon>Sulfurimonas</taxon>
    </lineage>
</organism>
<evidence type="ECO:0000313" key="6">
    <source>
        <dbReference type="Proteomes" id="UP000007803"/>
    </source>
</evidence>
<evidence type="ECO:0000256" key="1">
    <source>
        <dbReference type="ARBA" id="ARBA00009716"/>
    </source>
</evidence>
<sequence length="583" mass="65702">MEALVHFTHEIGEIHFPILMFLLKAFFILFIVASIVLFIYDRYIQRENQLLINYPLIGRIRYLFYALRDPMRQYFGDEKFYESFDKVKWVYDSAERKSAYASFSPGQPQHSARLGIKNANCVLNTQDVSDDFSVTFGENSLKPFKTRSILGRSAMSDGAISPEGTRAFTKGAYHGKFPINTGEGSLTSNFFYTHKYTRECKFFQTQEGTFFAKNVYKLVKIFINGAAAQKVYKHMVVTTPAPDSYLFDKTELVFYRVNWDAPVATFPSEVPDDMPDIIFQMGSGLYGVRDKEGNFCEERYQKTMRFCKMTEIKMAQGAKQTGGKLLASKVSEEIAYYRGVEAHKDLFSPNQFPFAHTVEELFDFIGRLKELSGKPVGVKIVISSQENFTQYADLMKERLETGSNAYPDFITIDGGDGGSGAAPLEMMLSVGMTITKALYIADSELKKAEVREKVKLIASEKVLTPDDAIVLFGLGADYVAIARAFMMSAGCIRARECSGAHGRACPVGLATQDKKKRASFLIEKKAINIASYHGQLLSGIRNLLAIMGINHISKLSKENLIFRDYSGKTYMNVEHYFEEALVD</sequence>
<protein>
    <submittedName>
        <fullName evidence="5">Ferredoxin-dependent glutamate synthase</fullName>
    </submittedName>
</protein>
<name>E0URU7_SULAO</name>
<dbReference type="InterPro" id="IPR013785">
    <property type="entry name" value="Aldolase_TIM"/>
</dbReference>
<evidence type="ECO:0000256" key="3">
    <source>
        <dbReference type="SAM" id="Phobius"/>
    </source>
</evidence>
<dbReference type="PANTHER" id="PTHR43819:SF1">
    <property type="entry name" value="ARCHAEAL-TYPE GLUTAMATE SYNTHASE [NADPH]"/>
    <property type="match status" value="1"/>
</dbReference>
<evidence type="ECO:0000259" key="4">
    <source>
        <dbReference type="Pfam" id="PF01645"/>
    </source>
</evidence>
<comment type="similarity">
    <text evidence="1 2">Belongs to the glutamate synthase family.</text>
</comment>
<dbReference type="eggNOG" id="COG0069">
    <property type="taxonomic scope" value="Bacteria"/>
</dbReference>
<dbReference type="GO" id="GO:0006537">
    <property type="term" value="P:glutamate biosynthetic process"/>
    <property type="evidence" value="ECO:0007669"/>
    <property type="project" value="InterPro"/>
</dbReference>
<accession>E0URU7</accession>
<dbReference type="GO" id="GO:0015930">
    <property type="term" value="F:glutamate synthase activity"/>
    <property type="evidence" value="ECO:0007669"/>
    <property type="project" value="InterPro"/>
</dbReference>
<dbReference type="PIRSF" id="PIRSF006429">
    <property type="entry name" value="GOGAT_lg_2"/>
    <property type="match status" value="1"/>
</dbReference>
<dbReference type="CDD" id="cd02808">
    <property type="entry name" value="GltS_FMN"/>
    <property type="match status" value="1"/>
</dbReference>
<dbReference type="RefSeq" id="WP_013327864.1">
    <property type="nucleotide sequence ID" value="NC_014506.1"/>
</dbReference>
<keyword evidence="3" id="KW-0812">Transmembrane</keyword>
<feature type="domain" description="Glutamate synthase" evidence="4">
    <location>
        <begin position="137"/>
        <end position="550"/>
    </location>
</feature>
<evidence type="ECO:0000313" key="5">
    <source>
        <dbReference type="EMBL" id="ADN10111.1"/>
    </source>
</evidence>
<evidence type="ECO:0000256" key="2">
    <source>
        <dbReference type="PIRNR" id="PIRNR006429"/>
    </source>
</evidence>
<dbReference type="AlphaFoldDB" id="E0URU7"/>
<proteinExistence type="inferred from homology"/>
<gene>
    <name evidence="5" type="ordered locus">Saut_2069</name>
</gene>